<dbReference type="KEGG" id="hpel:HZS54_25675"/>
<evidence type="ECO:0000313" key="1">
    <source>
        <dbReference type="EMBL" id="QLH85108.1"/>
    </source>
</evidence>
<keyword evidence="2" id="KW-1185">Reference proteome</keyword>
<evidence type="ECO:0000313" key="2">
    <source>
        <dbReference type="Proteomes" id="UP000509346"/>
    </source>
</evidence>
<accession>A0A7D5T8N7</accession>
<dbReference type="Proteomes" id="UP000509346">
    <property type="component" value="Chromosome"/>
</dbReference>
<sequence>MSEDTREYYDTLVEEEDSPFYDVQRKDLFMFAVGYGRKRAGRVPNSGRHALFNQSSLTEQQEWIIKSVAVYEERDPQVLRDEKLVYKIAREYANGGVEELHSQYVKPGDTLSEITTDIIQMGQGSISSE</sequence>
<reference evidence="1 2" key="1">
    <citation type="submission" date="2020-07" db="EMBL/GenBank/DDBJ databases">
        <title>Halosimplex litoreum sp. nov. and Halosimplex rubrum sp. nov., isolated from different salt environments.</title>
        <authorList>
            <person name="Cui H."/>
        </authorList>
    </citation>
    <scope>NUCLEOTIDE SEQUENCE [LARGE SCALE GENOMIC DNA]</scope>
    <source>
        <strain evidence="1 2">R2</strain>
    </source>
</reference>
<protein>
    <submittedName>
        <fullName evidence="1">Uncharacterized protein</fullName>
    </submittedName>
</protein>
<dbReference type="EMBL" id="CP058909">
    <property type="protein sequence ID" value="QLH85108.1"/>
    <property type="molecule type" value="Genomic_DNA"/>
</dbReference>
<dbReference type="AlphaFoldDB" id="A0A7D5T8N7"/>
<proteinExistence type="predicted"/>
<organism evidence="1 2">
    <name type="scientific">Halosimplex pelagicum</name>
    <dbReference type="NCBI Taxonomy" id="869886"/>
    <lineage>
        <taxon>Archaea</taxon>
        <taxon>Methanobacteriati</taxon>
        <taxon>Methanobacteriota</taxon>
        <taxon>Stenosarchaea group</taxon>
        <taxon>Halobacteria</taxon>
        <taxon>Halobacteriales</taxon>
        <taxon>Haloarculaceae</taxon>
        <taxon>Halosimplex</taxon>
    </lineage>
</organism>
<gene>
    <name evidence="1" type="ORF">HZS54_25675</name>
</gene>
<name>A0A7D5T8N7_9EURY</name>